<protein>
    <recommendedName>
        <fullName evidence="4">Endonuclease/exonuclease/phosphatase domain-containing protein</fullName>
    </recommendedName>
</protein>
<name>B7PXF5_IXOSC</name>
<reference evidence="2" key="2">
    <citation type="submission" date="2020-05" db="UniProtKB">
        <authorList>
            <consortium name="EnsemblMetazoa"/>
        </authorList>
    </citation>
    <scope>IDENTIFICATION</scope>
    <source>
        <strain evidence="2">wikel</strain>
    </source>
</reference>
<keyword evidence="3" id="KW-1185">Reference proteome</keyword>
<dbReference type="VEuPathDB" id="VectorBase:ISCI009666"/>
<evidence type="ECO:0008006" key="4">
    <source>
        <dbReference type="Google" id="ProtNLM"/>
    </source>
</evidence>
<dbReference type="HOGENOM" id="CLU_2925177_0_0_1"/>
<sequence>MNPWKHVVPTILCGDFNVDVRGSNHSRFPEFMYELVTRNLPGISPTTWTSFLLPPGMSPTT</sequence>
<dbReference type="EMBL" id="DS813710">
    <property type="protein sequence ID" value="EEC11277.1"/>
    <property type="molecule type" value="Genomic_DNA"/>
</dbReference>
<dbReference type="VEuPathDB" id="VectorBase:ISCW009666"/>
<reference evidence="1 3" key="1">
    <citation type="submission" date="2008-03" db="EMBL/GenBank/DDBJ databases">
        <title>Annotation of Ixodes scapularis.</title>
        <authorList>
            <consortium name="Ixodes scapularis Genome Project Consortium"/>
            <person name="Caler E."/>
            <person name="Hannick L.I."/>
            <person name="Bidwell S."/>
            <person name="Joardar V."/>
            <person name="Thiagarajan M."/>
            <person name="Amedeo P."/>
            <person name="Galinsky K.J."/>
            <person name="Schobel S."/>
            <person name="Inman J."/>
            <person name="Hostetler J."/>
            <person name="Miller J."/>
            <person name="Hammond M."/>
            <person name="Megy K."/>
            <person name="Lawson D."/>
            <person name="Kodira C."/>
            <person name="Sutton G."/>
            <person name="Meyer J."/>
            <person name="Hill C.A."/>
            <person name="Birren B."/>
            <person name="Nene V."/>
            <person name="Collins F."/>
            <person name="Alarcon-Chaidez F."/>
            <person name="Wikel S."/>
            <person name="Strausberg R."/>
        </authorList>
    </citation>
    <scope>NUCLEOTIDE SEQUENCE [LARGE SCALE GENOMIC DNA]</scope>
    <source>
        <strain evidence="3">Wikel</strain>
        <strain evidence="1">Wikel colony</strain>
    </source>
</reference>
<evidence type="ECO:0000313" key="2">
    <source>
        <dbReference type="EnsemblMetazoa" id="ISCW009666-PA"/>
    </source>
</evidence>
<gene>
    <name evidence="1" type="ORF">IscW_ISCW009666</name>
</gene>
<evidence type="ECO:0000313" key="1">
    <source>
        <dbReference type="EMBL" id="EEC11277.1"/>
    </source>
</evidence>
<dbReference type="EnsemblMetazoa" id="ISCW009666-RA">
    <property type="protein sequence ID" value="ISCW009666-PA"/>
    <property type="gene ID" value="ISCW009666"/>
</dbReference>
<dbReference type="InParanoid" id="B7PXF5"/>
<proteinExistence type="predicted"/>
<organism>
    <name type="scientific">Ixodes scapularis</name>
    <name type="common">Black-legged tick</name>
    <name type="synonym">Deer tick</name>
    <dbReference type="NCBI Taxonomy" id="6945"/>
    <lineage>
        <taxon>Eukaryota</taxon>
        <taxon>Metazoa</taxon>
        <taxon>Ecdysozoa</taxon>
        <taxon>Arthropoda</taxon>
        <taxon>Chelicerata</taxon>
        <taxon>Arachnida</taxon>
        <taxon>Acari</taxon>
        <taxon>Parasitiformes</taxon>
        <taxon>Ixodida</taxon>
        <taxon>Ixodoidea</taxon>
        <taxon>Ixodidae</taxon>
        <taxon>Ixodinae</taxon>
        <taxon>Ixodes</taxon>
    </lineage>
</organism>
<accession>B7PXF5</accession>
<dbReference type="Proteomes" id="UP000001555">
    <property type="component" value="Unassembled WGS sequence"/>
</dbReference>
<dbReference type="AlphaFoldDB" id="B7PXF5"/>
<dbReference type="PaxDb" id="6945-B7PXF5"/>
<dbReference type="EMBL" id="ABJB010832995">
    <property type="status" value="NOT_ANNOTATED_CDS"/>
    <property type="molecule type" value="Genomic_DNA"/>
</dbReference>
<evidence type="ECO:0000313" key="3">
    <source>
        <dbReference type="Proteomes" id="UP000001555"/>
    </source>
</evidence>